<accession>A0ABR8YTJ9</accession>
<evidence type="ECO:0000313" key="3">
    <source>
        <dbReference type="Proteomes" id="UP000627166"/>
    </source>
</evidence>
<keyword evidence="3" id="KW-1185">Reference proteome</keyword>
<reference evidence="2 3" key="1">
    <citation type="submission" date="2020-08" db="EMBL/GenBank/DDBJ databases">
        <title>A Genomic Blueprint of the Chicken Gut Microbiome.</title>
        <authorList>
            <person name="Gilroy R."/>
            <person name="Ravi A."/>
            <person name="Getino M."/>
            <person name="Pursley I."/>
            <person name="Horton D.L."/>
            <person name="Alikhan N.-F."/>
            <person name="Baker D."/>
            <person name="Gharbi K."/>
            <person name="Hall N."/>
            <person name="Watson M."/>
            <person name="Adriaenssens E.M."/>
            <person name="Foster-Nyarko E."/>
            <person name="Jarju S."/>
            <person name="Secka A."/>
            <person name="Antonio M."/>
            <person name="Oren A."/>
            <person name="Chaudhuri R."/>
            <person name="La Ragione R.M."/>
            <person name="Hildebrand F."/>
            <person name="Pallen M.J."/>
        </authorList>
    </citation>
    <scope>NUCLEOTIDE SEQUENCE [LARGE SCALE GENOMIC DNA]</scope>
    <source>
        <strain evidence="2 3">N37</strain>
    </source>
</reference>
<dbReference type="Proteomes" id="UP000627166">
    <property type="component" value="Unassembled WGS sequence"/>
</dbReference>
<dbReference type="RefSeq" id="WP_191740440.1">
    <property type="nucleotide sequence ID" value="NZ_JACSQB010000078.1"/>
</dbReference>
<organism evidence="2 3">
    <name type="scientific">Clostridium faecium</name>
    <dbReference type="NCBI Taxonomy" id="2762223"/>
    <lineage>
        <taxon>Bacteria</taxon>
        <taxon>Bacillati</taxon>
        <taxon>Bacillota</taxon>
        <taxon>Clostridia</taxon>
        <taxon>Eubacteriales</taxon>
        <taxon>Clostridiaceae</taxon>
        <taxon>Clostridium</taxon>
    </lineage>
</organism>
<keyword evidence="1" id="KW-1133">Transmembrane helix</keyword>
<feature type="transmembrane region" description="Helical" evidence="1">
    <location>
        <begin position="53"/>
        <end position="73"/>
    </location>
</feature>
<keyword evidence="1" id="KW-0812">Transmembrane</keyword>
<name>A0ABR8YTJ9_9CLOT</name>
<sequence length="256" mass="28684">MNNHNWDNAFPDTPESFKNKVRATLNSLPDQKENCEMENKKSYKKASFRKRTMVALVAAMVVGTTVFAAGKIVSIESHGSNIPNYTTIPTEEKLKKDVGFNPKLVKEFDNGYTFKGGHIISDTGRDSEGNSVAKAKSLGFNYKKDNDEVTLYMDEGKMGGELGEVKLVDNYKGIDLYYNSYANKLVPGNYTMTEQDKKDEASGKYEFSFGSDKVKISQVQYLAWVQDGIHYSFSAIDSELSQDDLVKMVHQVIDGK</sequence>
<keyword evidence="1" id="KW-0472">Membrane</keyword>
<protein>
    <submittedName>
        <fullName evidence="2">Signal peptide protein</fullName>
    </submittedName>
</protein>
<evidence type="ECO:0000313" key="2">
    <source>
        <dbReference type="EMBL" id="MBD8047472.1"/>
    </source>
</evidence>
<comment type="caution">
    <text evidence="2">The sequence shown here is derived from an EMBL/GenBank/DDBJ whole genome shotgun (WGS) entry which is preliminary data.</text>
</comment>
<gene>
    <name evidence="2" type="ORF">H9637_10550</name>
</gene>
<proteinExistence type="predicted"/>
<dbReference type="EMBL" id="JACSQB010000078">
    <property type="protein sequence ID" value="MBD8047472.1"/>
    <property type="molecule type" value="Genomic_DNA"/>
</dbReference>
<evidence type="ECO:0000256" key="1">
    <source>
        <dbReference type="SAM" id="Phobius"/>
    </source>
</evidence>